<evidence type="ECO:0000256" key="1">
    <source>
        <dbReference type="ARBA" id="ARBA00004685"/>
    </source>
</evidence>
<dbReference type="InterPro" id="IPR002347">
    <property type="entry name" value="SDR_fam"/>
</dbReference>
<dbReference type="AlphaFoldDB" id="N1PS79"/>
<organism evidence="5 6">
    <name type="scientific">Dothistroma septosporum (strain NZE10 / CBS 128990)</name>
    <name type="common">Red band needle blight fungus</name>
    <name type="synonym">Mycosphaerella pini</name>
    <dbReference type="NCBI Taxonomy" id="675120"/>
    <lineage>
        <taxon>Eukaryota</taxon>
        <taxon>Fungi</taxon>
        <taxon>Dikarya</taxon>
        <taxon>Ascomycota</taxon>
        <taxon>Pezizomycotina</taxon>
        <taxon>Dothideomycetes</taxon>
        <taxon>Dothideomycetidae</taxon>
        <taxon>Mycosphaerellales</taxon>
        <taxon>Mycosphaerellaceae</taxon>
        <taxon>Dothistroma</taxon>
    </lineage>
</organism>
<reference evidence="6" key="1">
    <citation type="journal article" date="2012" name="PLoS Genet.">
        <title>The genomes of the fungal plant pathogens Cladosporium fulvum and Dothistroma septosporum reveal adaptation to different hosts and lifestyles but also signatures of common ancestry.</title>
        <authorList>
            <person name="de Wit P.J.G.M."/>
            <person name="van der Burgt A."/>
            <person name="Oekmen B."/>
            <person name="Stergiopoulos I."/>
            <person name="Abd-Elsalam K.A."/>
            <person name="Aerts A.L."/>
            <person name="Bahkali A.H."/>
            <person name="Beenen H.G."/>
            <person name="Chettri P."/>
            <person name="Cox M.P."/>
            <person name="Datema E."/>
            <person name="de Vries R.P."/>
            <person name="Dhillon B."/>
            <person name="Ganley A.R."/>
            <person name="Griffiths S.A."/>
            <person name="Guo Y."/>
            <person name="Hamelin R.C."/>
            <person name="Henrissat B."/>
            <person name="Kabir M.S."/>
            <person name="Jashni M.K."/>
            <person name="Kema G."/>
            <person name="Klaubauf S."/>
            <person name="Lapidus A."/>
            <person name="Levasseur A."/>
            <person name="Lindquist E."/>
            <person name="Mehrabi R."/>
            <person name="Ohm R.A."/>
            <person name="Owen T.J."/>
            <person name="Salamov A."/>
            <person name="Schwelm A."/>
            <person name="Schijlen E."/>
            <person name="Sun H."/>
            <person name="van den Burg H.A."/>
            <person name="van Ham R.C.H.J."/>
            <person name="Zhang S."/>
            <person name="Goodwin S.B."/>
            <person name="Grigoriev I.V."/>
            <person name="Collemare J."/>
            <person name="Bradshaw R.E."/>
        </authorList>
    </citation>
    <scope>NUCLEOTIDE SEQUENCE [LARGE SCALE GENOMIC DNA]</scope>
    <source>
        <strain evidence="6">NZE10 / CBS 128990</strain>
    </source>
</reference>
<dbReference type="PANTHER" id="PTHR42760:SF127">
    <property type="entry name" value="3-KETOACYL-ACYL CARRIER PROTEIN REDUCTASE-RELATED"/>
    <property type="match status" value="1"/>
</dbReference>
<evidence type="ECO:0000256" key="4">
    <source>
        <dbReference type="ARBA" id="ARBA00023002"/>
    </source>
</evidence>
<dbReference type="eggNOG" id="KOG0725">
    <property type="taxonomic scope" value="Eukaryota"/>
</dbReference>
<dbReference type="GO" id="GO:0006633">
    <property type="term" value="P:fatty acid biosynthetic process"/>
    <property type="evidence" value="ECO:0007669"/>
    <property type="project" value="TreeGrafter"/>
</dbReference>
<dbReference type="STRING" id="675120.N1PS79"/>
<dbReference type="PANTHER" id="PTHR42760">
    <property type="entry name" value="SHORT-CHAIN DEHYDROGENASES/REDUCTASES FAMILY MEMBER"/>
    <property type="match status" value="1"/>
</dbReference>
<keyword evidence="3" id="KW-0521">NADP</keyword>
<dbReference type="OrthoDB" id="417891at2759"/>
<evidence type="ECO:0000313" key="5">
    <source>
        <dbReference type="EMBL" id="EME45279.1"/>
    </source>
</evidence>
<comment type="pathway">
    <text evidence="1">Mycotoxin biosynthesis.</text>
</comment>
<dbReference type="PROSITE" id="PS00061">
    <property type="entry name" value="ADH_SHORT"/>
    <property type="match status" value="1"/>
</dbReference>
<dbReference type="GO" id="GO:0048038">
    <property type="term" value="F:quinone binding"/>
    <property type="evidence" value="ECO:0007669"/>
    <property type="project" value="TreeGrafter"/>
</dbReference>
<dbReference type="OMA" id="QLCIPHM"/>
<dbReference type="Pfam" id="PF13561">
    <property type="entry name" value="adh_short_C2"/>
    <property type="match status" value="1"/>
</dbReference>
<dbReference type="Proteomes" id="UP000016933">
    <property type="component" value="Unassembled WGS sequence"/>
</dbReference>
<dbReference type="InterPro" id="IPR020904">
    <property type="entry name" value="Sc_DH/Rdtase_CS"/>
</dbReference>
<comment type="similarity">
    <text evidence="2">Belongs to the short-chain dehydrogenases/reductases (SDR) family.</text>
</comment>
<gene>
    <name evidence="5" type="ORF">DOTSEDRAFT_23327</name>
</gene>
<dbReference type="PRINTS" id="PR00081">
    <property type="entry name" value="GDHRDH"/>
</dbReference>
<dbReference type="HOGENOM" id="CLU_010194_1_3_1"/>
<keyword evidence="6" id="KW-1185">Reference proteome</keyword>
<proteinExistence type="inferred from homology"/>
<dbReference type="SUPFAM" id="SSF51735">
    <property type="entry name" value="NAD(P)-binding Rossmann-fold domains"/>
    <property type="match status" value="1"/>
</dbReference>
<dbReference type="Gene3D" id="3.40.50.720">
    <property type="entry name" value="NAD(P)-binding Rossmann-like Domain"/>
    <property type="match status" value="1"/>
</dbReference>
<protein>
    <submittedName>
        <fullName evidence="5">Uncharacterized protein</fullName>
    </submittedName>
</protein>
<dbReference type="GO" id="GO:0016616">
    <property type="term" value="F:oxidoreductase activity, acting on the CH-OH group of donors, NAD or NADP as acceptor"/>
    <property type="evidence" value="ECO:0007669"/>
    <property type="project" value="TreeGrafter"/>
</dbReference>
<dbReference type="FunFam" id="3.40.50.720:FF:000173">
    <property type="entry name" value="3-oxoacyl-[acyl-carrier protein] reductase"/>
    <property type="match status" value="1"/>
</dbReference>
<sequence length="292" mass="31157">MSKRDSTTFAPSNRDSTASITLLSNRASTQSTISKKGPRKVILITGATGGIGQATACSFARTGEYDLALHYHTAKQDSRDRLLHAINDSVTKVIDVALFQADLSFYTDVRRLHMEVVEQFGGVDVLFANAGTTGGISGVKSLADVPIDVFESTWRTNCGSSILLAQLCLPFMEQQGWGRVVFNGSVAAWTGGFVGPHYASSKSAVSGFVHWLGNNVAKKGITVNGVAPALIEGTAMMAAAEEDGEAKKRLAANVPVGRLGRPEEVAETVLWMVNTSYVTRKIIGVDGGYHPY</sequence>
<dbReference type="CDD" id="cd05233">
    <property type="entry name" value="SDR_c"/>
    <property type="match status" value="1"/>
</dbReference>
<accession>N1PS79</accession>
<name>N1PS79_DOTSN</name>
<evidence type="ECO:0000313" key="6">
    <source>
        <dbReference type="Proteomes" id="UP000016933"/>
    </source>
</evidence>
<reference evidence="5 6" key="2">
    <citation type="journal article" date="2012" name="PLoS Pathog.">
        <title>Diverse lifestyles and strategies of plant pathogenesis encoded in the genomes of eighteen Dothideomycetes fungi.</title>
        <authorList>
            <person name="Ohm R.A."/>
            <person name="Feau N."/>
            <person name="Henrissat B."/>
            <person name="Schoch C.L."/>
            <person name="Horwitz B.A."/>
            <person name="Barry K.W."/>
            <person name="Condon B.J."/>
            <person name="Copeland A.C."/>
            <person name="Dhillon B."/>
            <person name="Glaser F."/>
            <person name="Hesse C.N."/>
            <person name="Kosti I."/>
            <person name="LaButti K."/>
            <person name="Lindquist E.A."/>
            <person name="Lucas S."/>
            <person name="Salamov A.A."/>
            <person name="Bradshaw R.E."/>
            <person name="Ciuffetti L."/>
            <person name="Hamelin R.C."/>
            <person name="Kema G.H.J."/>
            <person name="Lawrence C."/>
            <person name="Scott J.A."/>
            <person name="Spatafora J.W."/>
            <person name="Turgeon B.G."/>
            <person name="de Wit P.J.G.M."/>
            <person name="Zhong S."/>
            <person name="Goodwin S.B."/>
            <person name="Grigoriev I.V."/>
        </authorList>
    </citation>
    <scope>NUCLEOTIDE SEQUENCE [LARGE SCALE GENOMIC DNA]</scope>
    <source>
        <strain evidence="6">NZE10 / CBS 128990</strain>
    </source>
</reference>
<evidence type="ECO:0000256" key="3">
    <source>
        <dbReference type="ARBA" id="ARBA00022857"/>
    </source>
</evidence>
<dbReference type="EMBL" id="KB446538">
    <property type="protein sequence ID" value="EME45279.1"/>
    <property type="molecule type" value="Genomic_DNA"/>
</dbReference>
<keyword evidence="4" id="KW-0560">Oxidoreductase</keyword>
<dbReference type="InterPro" id="IPR036291">
    <property type="entry name" value="NAD(P)-bd_dom_sf"/>
</dbReference>
<evidence type="ECO:0000256" key="2">
    <source>
        <dbReference type="ARBA" id="ARBA00006484"/>
    </source>
</evidence>